<accession>A0A3N2D9L0</accession>
<dbReference type="Gene3D" id="1.10.150.900">
    <property type="match status" value="1"/>
</dbReference>
<reference evidence="8 9" key="1">
    <citation type="submission" date="2018-11" db="EMBL/GenBank/DDBJ databases">
        <title>Sequencing the genomes of 1000 actinobacteria strains.</title>
        <authorList>
            <person name="Klenk H.-P."/>
        </authorList>
    </citation>
    <scope>NUCLEOTIDE SEQUENCE [LARGE SCALE GENOMIC DNA]</scope>
    <source>
        <strain evidence="8 9">DSM 13521</strain>
    </source>
</reference>
<dbReference type="GO" id="GO:0004180">
    <property type="term" value="F:carboxypeptidase activity"/>
    <property type="evidence" value="ECO:0007669"/>
    <property type="project" value="UniProtKB-KW"/>
</dbReference>
<keyword evidence="5" id="KW-0862">Zinc</keyword>
<comment type="similarity">
    <text evidence="1">Belongs to the peptidase M20A family.</text>
</comment>
<evidence type="ECO:0000256" key="2">
    <source>
        <dbReference type="ARBA" id="ARBA00022670"/>
    </source>
</evidence>
<keyword evidence="9" id="KW-1185">Reference proteome</keyword>
<dbReference type="Proteomes" id="UP000275356">
    <property type="component" value="Unassembled WGS sequence"/>
</dbReference>
<comment type="caution">
    <text evidence="8">The sequence shown here is derived from an EMBL/GenBank/DDBJ whole genome shotgun (WGS) entry which is preliminary data.</text>
</comment>
<dbReference type="SUPFAM" id="SSF53187">
    <property type="entry name" value="Zn-dependent exopeptidases"/>
    <property type="match status" value="1"/>
</dbReference>
<protein>
    <submittedName>
        <fullName evidence="8">Carboxypeptidase PM20D1</fullName>
    </submittedName>
</protein>
<gene>
    <name evidence="8" type="ORF">EDD28_0945</name>
</gene>
<feature type="region of interest" description="Disordered" evidence="6">
    <location>
        <begin position="1"/>
        <end position="20"/>
    </location>
</feature>
<keyword evidence="4" id="KW-0378">Hydrolase</keyword>
<dbReference type="InterPro" id="IPR002933">
    <property type="entry name" value="Peptidase_M20"/>
</dbReference>
<evidence type="ECO:0000313" key="9">
    <source>
        <dbReference type="Proteomes" id="UP000275356"/>
    </source>
</evidence>
<dbReference type="PANTHER" id="PTHR45962">
    <property type="entry name" value="N-FATTY-ACYL-AMINO ACID SYNTHASE/HYDROLASE PM20D1"/>
    <property type="match status" value="1"/>
</dbReference>
<evidence type="ECO:0000256" key="3">
    <source>
        <dbReference type="ARBA" id="ARBA00022723"/>
    </source>
</evidence>
<dbReference type="Pfam" id="PF07687">
    <property type="entry name" value="M20_dimer"/>
    <property type="match status" value="1"/>
</dbReference>
<proteinExistence type="inferred from homology"/>
<dbReference type="Gene3D" id="3.30.70.360">
    <property type="match status" value="1"/>
</dbReference>
<evidence type="ECO:0000256" key="5">
    <source>
        <dbReference type="ARBA" id="ARBA00022833"/>
    </source>
</evidence>
<keyword evidence="2" id="KW-0645">Protease</keyword>
<sequence>MSRVGRGVDGGAGAPPADGVRPAAELAELLAAMVREETVAPEVGTDGDVVDDAAADAADAPFRRLHALLRRHYPAVFATADVDAVGRNGLLLRLPGDPGRAEDENGAENAARAAAGGVTVLGPCVLMAHQDVVPAPGADEDWAGAGWTHPPFAGVVAPGPDGELTVHGRGTLDDKGALLVLLEVVESLLVSGWRPVNDLHLLLGADEERTGTCAQAAAHLLRERGVSPAFVLDEGGAVAVDAFPGVREPLAVVGVAEKGLTTLEVSVEADPRRAGHASTPPRRSATAALGRAVAALERHPHPAVVDDVTVSLLESLAPHLSGPLAAVAGRAGSLRGVLARLLPRLGGEMAALVRTTTTATQLVGSAAPNVIAARAVAVVNMRVATSSTVARATAHVDRVVQLAVHGRRRRAGDGLTARVRVVAASEPSPPAPMDAGWDRIVRAVESSYPDAVAVPYTMLAASDSRFLVPISERVYRFAPLRMTARQRAGIHGVDENVGAEALVRGVRFYRALLAP</sequence>
<dbReference type="GO" id="GO:0006508">
    <property type="term" value="P:proteolysis"/>
    <property type="evidence" value="ECO:0007669"/>
    <property type="project" value="UniProtKB-KW"/>
</dbReference>
<name>A0A3N2D9L0_9MICO</name>
<dbReference type="Gene3D" id="3.40.630.10">
    <property type="entry name" value="Zn peptidases"/>
    <property type="match status" value="1"/>
</dbReference>
<evidence type="ECO:0000313" key="8">
    <source>
        <dbReference type="EMBL" id="ROR96362.1"/>
    </source>
</evidence>
<dbReference type="OrthoDB" id="3665926at2"/>
<keyword evidence="3" id="KW-0479">Metal-binding</keyword>
<dbReference type="AlphaFoldDB" id="A0A3N2D9L0"/>
<evidence type="ECO:0000256" key="6">
    <source>
        <dbReference type="SAM" id="MobiDB-lite"/>
    </source>
</evidence>
<evidence type="ECO:0000256" key="1">
    <source>
        <dbReference type="ARBA" id="ARBA00006247"/>
    </source>
</evidence>
<dbReference type="RefSeq" id="WP_123738551.1">
    <property type="nucleotide sequence ID" value="NZ_RKHQ01000001.1"/>
</dbReference>
<dbReference type="InterPro" id="IPR011650">
    <property type="entry name" value="Peptidase_M20_dimer"/>
</dbReference>
<dbReference type="Pfam" id="PF01546">
    <property type="entry name" value="Peptidase_M20"/>
    <property type="match status" value="1"/>
</dbReference>
<dbReference type="GO" id="GO:0046872">
    <property type="term" value="F:metal ion binding"/>
    <property type="evidence" value="ECO:0007669"/>
    <property type="project" value="UniProtKB-KW"/>
</dbReference>
<dbReference type="InterPro" id="IPR036264">
    <property type="entry name" value="Bact_exopeptidase_dim_dom"/>
</dbReference>
<feature type="domain" description="Peptidase M20 dimerisation" evidence="7">
    <location>
        <begin position="256"/>
        <end position="398"/>
    </location>
</feature>
<keyword evidence="8" id="KW-0121">Carboxypeptidase</keyword>
<dbReference type="SUPFAM" id="SSF55031">
    <property type="entry name" value="Bacterial exopeptidase dimerisation domain"/>
    <property type="match status" value="1"/>
</dbReference>
<dbReference type="PANTHER" id="PTHR45962:SF1">
    <property type="entry name" value="N-FATTY-ACYL-AMINO ACID SYNTHASE_HYDROLASE PM20D1"/>
    <property type="match status" value="1"/>
</dbReference>
<organism evidence="8 9">
    <name type="scientific">Salana multivorans</name>
    <dbReference type="NCBI Taxonomy" id="120377"/>
    <lineage>
        <taxon>Bacteria</taxon>
        <taxon>Bacillati</taxon>
        <taxon>Actinomycetota</taxon>
        <taxon>Actinomycetes</taxon>
        <taxon>Micrococcales</taxon>
        <taxon>Beutenbergiaceae</taxon>
        <taxon>Salana</taxon>
    </lineage>
</organism>
<dbReference type="EMBL" id="RKHQ01000001">
    <property type="protein sequence ID" value="ROR96362.1"/>
    <property type="molecule type" value="Genomic_DNA"/>
</dbReference>
<dbReference type="InterPro" id="IPR047177">
    <property type="entry name" value="Pept_M20A"/>
</dbReference>
<evidence type="ECO:0000256" key="4">
    <source>
        <dbReference type="ARBA" id="ARBA00022801"/>
    </source>
</evidence>
<evidence type="ECO:0000259" key="7">
    <source>
        <dbReference type="Pfam" id="PF07687"/>
    </source>
</evidence>